<dbReference type="GO" id="GO:0030288">
    <property type="term" value="C:outer membrane-bounded periplasmic space"/>
    <property type="evidence" value="ECO:0007669"/>
    <property type="project" value="TreeGrafter"/>
</dbReference>
<feature type="domain" description="Organic solvent tolerance-like N-terminal" evidence="3">
    <location>
        <begin position="774"/>
        <end position="878"/>
    </location>
</feature>
<dbReference type="InterPro" id="IPR005653">
    <property type="entry name" value="OstA-like_N"/>
</dbReference>
<keyword evidence="5" id="KW-1185">Reference proteome</keyword>
<reference evidence="4 5" key="1">
    <citation type="submission" date="2022-11" db="EMBL/GenBank/DDBJ databases">
        <title>Haliovirga abyssi gen. nov., sp. nov., a mesophilic fermentative bacterium isolated from the Iheya North hydrothermal field and the proposal of Haliovirgaceae fam. nov.</title>
        <authorList>
            <person name="Miyazaki U."/>
            <person name="Tame A."/>
            <person name="Miyazaki J."/>
            <person name="Takai K."/>
            <person name="Sawayama S."/>
            <person name="Kitajima M."/>
            <person name="Okamoto A."/>
            <person name="Nakagawa S."/>
        </authorList>
    </citation>
    <scope>NUCLEOTIDE SEQUENCE [LARGE SCALE GENOMIC DNA]</scope>
    <source>
        <strain evidence="4 5">IC12</strain>
    </source>
</reference>
<dbReference type="GO" id="GO:0009279">
    <property type="term" value="C:cell outer membrane"/>
    <property type="evidence" value="ECO:0007669"/>
    <property type="project" value="TreeGrafter"/>
</dbReference>
<dbReference type="RefSeq" id="WP_307903642.1">
    <property type="nucleotide sequence ID" value="NZ_AP027059.1"/>
</dbReference>
<dbReference type="GO" id="GO:0015920">
    <property type="term" value="P:lipopolysaccharide transport"/>
    <property type="evidence" value="ECO:0007669"/>
    <property type="project" value="TreeGrafter"/>
</dbReference>
<gene>
    <name evidence="4" type="ORF">HLVA_13550</name>
</gene>
<evidence type="ECO:0000313" key="4">
    <source>
        <dbReference type="EMBL" id="BDU50786.1"/>
    </source>
</evidence>
<dbReference type="InterPro" id="IPR052037">
    <property type="entry name" value="LPS_export_LptA"/>
</dbReference>
<evidence type="ECO:0000256" key="1">
    <source>
        <dbReference type="ARBA" id="ARBA00022729"/>
    </source>
</evidence>
<dbReference type="Pfam" id="PF03968">
    <property type="entry name" value="LptD_N"/>
    <property type="match status" value="1"/>
</dbReference>
<organism evidence="4 5">
    <name type="scientific">Haliovirga abyssi</name>
    <dbReference type="NCBI Taxonomy" id="2996794"/>
    <lineage>
        <taxon>Bacteria</taxon>
        <taxon>Fusobacteriati</taxon>
        <taxon>Fusobacteriota</taxon>
        <taxon>Fusobacteriia</taxon>
        <taxon>Fusobacteriales</taxon>
        <taxon>Haliovirgaceae</taxon>
        <taxon>Haliovirga</taxon>
    </lineage>
</organism>
<keyword evidence="2" id="KW-0812">Transmembrane</keyword>
<dbReference type="Pfam" id="PF06835">
    <property type="entry name" value="LptC"/>
    <property type="match status" value="3"/>
</dbReference>
<dbReference type="EMBL" id="AP027059">
    <property type="protein sequence ID" value="BDU50786.1"/>
    <property type="molecule type" value="Genomic_DNA"/>
</dbReference>
<dbReference type="KEGG" id="haby:HLVA_13550"/>
<proteinExistence type="predicted"/>
<dbReference type="GO" id="GO:0017089">
    <property type="term" value="F:glycolipid transfer activity"/>
    <property type="evidence" value="ECO:0007669"/>
    <property type="project" value="TreeGrafter"/>
</dbReference>
<dbReference type="PANTHER" id="PTHR36504:SF1">
    <property type="entry name" value="LIPOPOLYSACCHARIDE EXPORT SYSTEM PROTEIN LPTA"/>
    <property type="match status" value="1"/>
</dbReference>
<evidence type="ECO:0000256" key="2">
    <source>
        <dbReference type="SAM" id="Phobius"/>
    </source>
</evidence>
<dbReference type="Gene3D" id="2.60.450.10">
    <property type="entry name" value="Lipopolysaccharide (LPS) transport protein A like domain"/>
    <property type="match status" value="5"/>
</dbReference>
<dbReference type="Proteomes" id="UP001321582">
    <property type="component" value="Chromosome"/>
</dbReference>
<keyword evidence="2" id="KW-1133">Transmembrane helix</keyword>
<keyword evidence="1" id="KW-0732">Signal</keyword>
<protein>
    <recommendedName>
        <fullName evidence="3">Organic solvent tolerance-like N-terminal domain-containing protein</fullName>
    </recommendedName>
</protein>
<accession>A0AAU9D483</accession>
<evidence type="ECO:0000313" key="5">
    <source>
        <dbReference type="Proteomes" id="UP001321582"/>
    </source>
</evidence>
<dbReference type="InterPro" id="IPR010664">
    <property type="entry name" value="LipoPS_assembly_LptC-rel"/>
</dbReference>
<name>A0AAU9D483_9FUSO</name>
<evidence type="ECO:0000259" key="3">
    <source>
        <dbReference type="Pfam" id="PF03968"/>
    </source>
</evidence>
<dbReference type="PANTHER" id="PTHR36504">
    <property type="entry name" value="LIPOPOLYSACCHARIDE EXPORT SYSTEM PROTEIN LPTA"/>
    <property type="match status" value="1"/>
</dbReference>
<dbReference type="AlphaFoldDB" id="A0AAU9D483"/>
<keyword evidence="2" id="KW-0472">Membrane</keyword>
<feature type="transmembrane region" description="Helical" evidence="2">
    <location>
        <begin position="5"/>
        <end position="23"/>
    </location>
</feature>
<sequence length="899" mass="104361">MLKKILYFIMLGIFLLFIYNNYIKKMSDINIGEIKKDIKTNNIKYDIGNSYKISANQLIENQTNETTVFKQAQAFFKNMSLKGNEAIVDKLKNMILKGNITGVTDNGWKFKTTEMRYDENKKKFYSVSKVEAKKDDIKITARHFEANSQFTLINLYTNVKLTSNKVTLSCDRVIYDRNKNIVKLNGNIKVQVKNLNSEKGKIELVTGELNYAIYDMDNNRLIVWGKFKARMKGYTLTANNLVYYKKTNNVDVYDNVKLKKDDMEINTPKAFYNGKTKKIVLNKPVKGKIKEYNFESDYMQIDEVTENIKLSNNIEIKNKESTMKADEITYDKKNNIIEGVGHENILVFGKDYRMKSKKFHYFVDENKLVIPENFRVVKNGMKINGSNLIFYTKDEIGTSKKIYIEKKENNLISDFVKFNLKKKIYNLEKNISINYEKYNIVTQKLDLDEANKKIYMKDNFEVYNKEDDLKIYSKNGEYDDNSKLISLLGKTKVVKDDYEISGDSFTYNLDDKFGKLVGTVEIKNRKDDLIVNANELTYKYKEEMDIYGDVRLKKDDIYGNTEKIVYKYKEKMGYLITPGKVENKTEKIIMNYETGEYDNNLKILKLRKISGHQEDIKFKSELAKYDEKSNEIDFIKKVNINQKELNIDSDKLRYFIKTKKIKSETPITVTEKNLKMVIQSGEMDLKNKTLDGEKGVITTEDGDKITGDFLSGDYSKKEFNFKDNLKADLPSEKMKFSGDIAKMYFKKNKDDQFDVTRGEIKNKTDFWYKDMNLSSDYLEMDNMKNLVFGKGNPVLKIDGDTTIKSDYVYLNLNTNTGEMKSNVKLTNITKEAGTINATANDASLNNEDKKVKMKGNIIVYQGENKVEAEEGVMDLKTNILSGIGTTKFKLRIKPKEESK</sequence>